<keyword evidence="1" id="KW-0472">Membrane</keyword>
<protein>
    <submittedName>
        <fullName evidence="2">Uncharacterized protein</fullName>
    </submittedName>
</protein>
<keyword evidence="3" id="KW-1185">Reference proteome</keyword>
<evidence type="ECO:0000256" key="1">
    <source>
        <dbReference type="SAM" id="Phobius"/>
    </source>
</evidence>
<feature type="transmembrane region" description="Helical" evidence="1">
    <location>
        <begin position="38"/>
        <end position="60"/>
    </location>
</feature>
<keyword evidence="1" id="KW-1133">Transmembrane helix</keyword>
<reference evidence="2 3" key="1">
    <citation type="submission" date="2019-02" db="EMBL/GenBank/DDBJ databases">
        <title>Complete Genome Sequence and Methylome Analysis of free living Spirochaetas.</title>
        <authorList>
            <person name="Fomenkov A."/>
            <person name="Dubinina G."/>
            <person name="Leshcheva N."/>
            <person name="Mikheeva N."/>
            <person name="Grabovich M."/>
            <person name="Vincze T."/>
            <person name="Roberts R.J."/>
        </authorList>
    </citation>
    <scope>NUCLEOTIDE SEQUENCE [LARGE SCALE GENOMIC DNA]</scope>
    <source>
        <strain evidence="2 3">K2</strain>
    </source>
</reference>
<feature type="transmembrane region" description="Helical" evidence="1">
    <location>
        <begin position="178"/>
        <end position="197"/>
    </location>
</feature>
<feature type="transmembrane region" description="Helical" evidence="1">
    <location>
        <begin position="203"/>
        <end position="221"/>
    </location>
</feature>
<dbReference type="KEGG" id="ock:EXM22_09400"/>
<dbReference type="Proteomes" id="UP000324209">
    <property type="component" value="Chromosome"/>
</dbReference>
<sequence length="337" mass="39735">MTEIKLYKRRTKGLKIIGMCLPFVVSGLWFVLKKPVGTANYIIGWISTCFFGLGIPIGLFQTFDKRPQIIISENGICDRTTNQDEVKWEQVIKAYPIDIFGKKIVSIVTDDTFIFKKKPFNYTEKINKKIGAKNFNLHLGQVNINEIELSNFINRVSNENIEERRNLIKSFKTKKTKFSCYYLKKILFYTISSITILKLTLSSVIVFWIVIGLMGISAIVARFQPENMTLRKYAFIGVLLGFINFFLLFTTVEIYENITEKLVIRIEEFYKQNSTLPTDIILIEKDLELNFIELYFFNQINYRSFDNYYEFETRLIFRRRKTYYTNISEYKLLAPRI</sequence>
<dbReference type="EMBL" id="CP036150">
    <property type="protein sequence ID" value="QEN08191.1"/>
    <property type="molecule type" value="Genomic_DNA"/>
</dbReference>
<evidence type="ECO:0000313" key="3">
    <source>
        <dbReference type="Proteomes" id="UP000324209"/>
    </source>
</evidence>
<proteinExistence type="predicted"/>
<keyword evidence="1" id="KW-0812">Transmembrane</keyword>
<dbReference type="AlphaFoldDB" id="A0A5C1QKR2"/>
<dbReference type="RefSeq" id="WP_149486271.1">
    <property type="nucleotide sequence ID" value="NZ_CP036150.1"/>
</dbReference>
<accession>A0A5C1QKR2</accession>
<gene>
    <name evidence="2" type="ORF">EXM22_09400</name>
</gene>
<organism evidence="2 3">
    <name type="scientific">Oceanispirochaeta crateris</name>
    <dbReference type="NCBI Taxonomy" id="2518645"/>
    <lineage>
        <taxon>Bacteria</taxon>
        <taxon>Pseudomonadati</taxon>
        <taxon>Spirochaetota</taxon>
        <taxon>Spirochaetia</taxon>
        <taxon>Spirochaetales</taxon>
        <taxon>Spirochaetaceae</taxon>
        <taxon>Oceanispirochaeta</taxon>
    </lineage>
</organism>
<feature type="transmembrane region" description="Helical" evidence="1">
    <location>
        <begin position="12"/>
        <end position="32"/>
    </location>
</feature>
<feature type="transmembrane region" description="Helical" evidence="1">
    <location>
        <begin position="233"/>
        <end position="255"/>
    </location>
</feature>
<dbReference type="NCBIfam" id="NF041635">
    <property type="entry name" value="STM3941_fam"/>
    <property type="match status" value="1"/>
</dbReference>
<name>A0A5C1QKR2_9SPIO</name>
<dbReference type="InterPro" id="IPR048136">
    <property type="entry name" value="STM3941-like"/>
</dbReference>
<dbReference type="OrthoDB" id="6028159at2"/>
<evidence type="ECO:0000313" key="2">
    <source>
        <dbReference type="EMBL" id="QEN08191.1"/>
    </source>
</evidence>